<dbReference type="InterPro" id="IPR007197">
    <property type="entry name" value="rSAM"/>
</dbReference>
<dbReference type="InterPro" id="IPR058240">
    <property type="entry name" value="rSAM_sf"/>
</dbReference>
<evidence type="ECO:0000313" key="6">
    <source>
        <dbReference type="Proteomes" id="UP000597444"/>
    </source>
</evidence>
<name>A0A8J3IY37_9CHLR</name>
<dbReference type="InterPro" id="IPR040086">
    <property type="entry name" value="MJ0683-like"/>
</dbReference>
<dbReference type="Gene3D" id="3.80.30.30">
    <property type="match status" value="1"/>
</dbReference>
<dbReference type="AlphaFoldDB" id="A0A8J3IY37"/>
<dbReference type="GO" id="GO:0051536">
    <property type="term" value="F:iron-sulfur cluster binding"/>
    <property type="evidence" value="ECO:0007669"/>
    <property type="project" value="UniProtKB-KW"/>
</dbReference>
<sequence length="272" mass="30226">MDIQFKVEKGRVLVPVGIPCPFGCKYCYTRNGEVGPARVKPIEILSHLQEFATNHAFNTIQFGYDSDPFAFPERGIVMLERLVELGKHINFSTKACIEGTALHALATVRSNLASHLTLSALISLSCWESAPAVEPHTPTPEERMRTVSNLKQIGIPAFIAVRPLLPHIADAEYEHLIDEALRAGCDGFILGPLYADEKERFVRFVPKEILRKVPGRKVIVPWSAHAPVWTRYEDGVRMQRMMMVVEAEGGKVFWSSADAVESVIASKVGEGM</sequence>
<dbReference type="Proteomes" id="UP000597444">
    <property type="component" value="Unassembled WGS sequence"/>
</dbReference>
<evidence type="ECO:0000256" key="3">
    <source>
        <dbReference type="ARBA" id="ARBA00023014"/>
    </source>
</evidence>
<dbReference type="GO" id="GO:0003824">
    <property type="term" value="F:catalytic activity"/>
    <property type="evidence" value="ECO:0007669"/>
    <property type="project" value="InterPro"/>
</dbReference>
<organism evidence="5 6">
    <name type="scientific">Reticulibacter mediterranei</name>
    <dbReference type="NCBI Taxonomy" id="2778369"/>
    <lineage>
        <taxon>Bacteria</taxon>
        <taxon>Bacillati</taxon>
        <taxon>Chloroflexota</taxon>
        <taxon>Ktedonobacteria</taxon>
        <taxon>Ktedonobacterales</taxon>
        <taxon>Reticulibacteraceae</taxon>
        <taxon>Reticulibacter</taxon>
    </lineage>
</organism>
<feature type="domain" description="Radical SAM core" evidence="4">
    <location>
        <begin position="20"/>
        <end position="179"/>
    </location>
</feature>
<keyword evidence="1" id="KW-0479">Metal-binding</keyword>
<gene>
    <name evidence="5" type="ORF">KSF_106510</name>
</gene>
<evidence type="ECO:0000256" key="1">
    <source>
        <dbReference type="ARBA" id="ARBA00022723"/>
    </source>
</evidence>
<dbReference type="PANTHER" id="PTHR43432">
    <property type="entry name" value="SLR0285 PROTEIN"/>
    <property type="match status" value="1"/>
</dbReference>
<dbReference type="Pfam" id="PF04055">
    <property type="entry name" value="Radical_SAM"/>
    <property type="match status" value="1"/>
</dbReference>
<reference evidence="5" key="1">
    <citation type="submission" date="2020-10" db="EMBL/GenBank/DDBJ databases">
        <title>Taxonomic study of unclassified bacteria belonging to the class Ktedonobacteria.</title>
        <authorList>
            <person name="Yabe S."/>
            <person name="Wang C.M."/>
            <person name="Zheng Y."/>
            <person name="Sakai Y."/>
            <person name="Cavaletti L."/>
            <person name="Monciardini P."/>
            <person name="Donadio S."/>
        </authorList>
    </citation>
    <scope>NUCLEOTIDE SEQUENCE</scope>
    <source>
        <strain evidence="5">ID150040</strain>
    </source>
</reference>
<dbReference type="EMBL" id="BNJK01000003">
    <property type="protein sequence ID" value="GHP00604.1"/>
    <property type="molecule type" value="Genomic_DNA"/>
</dbReference>
<evidence type="ECO:0000259" key="4">
    <source>
        <dbReference type="Pfam" id="PF04055"/>
    </source>
</evidence>
<dbReference type="SFLD" id="SFLDG01084">
    <property type="entry name" value="Uncharacterised_Radical_SAM_Su"/>
    <property type="match status" value="1"/>
</dbReference>
<keyword evidence="3" id="KW-0411">Iron-sulfur</keyword>
<dbReference type="SFLD" id="SFLDS00029">
    <property type="entry name" value="Radical_SAM"/>
    <property type="match status" value="1"/>
</dbReference>
<proteinExistence type="predicted"/>
<dbReference type="GO" id="GO:0046872">
    <property type="term" value="F:metal ion binding"/>
    <property type="evidence" value="ECO:0007669"/>
    <property type="project" value="UniProtKB-KW"/>
</dbReference>
<dbReference type="SUPFAM" id="SSF102114">
    <property type="entry name" value="Radical SAM enzymes"/>
    <property type="match status" value="1"/>
</dbReference>
<dbReference type="PANTHER" id="PTHR43432:SF4">
    <property type="entry name" value="RADICAL SAM CORE DOMAIN-CONTAINING PROTEIN"/>
    <property type="match status" value="1"/>
</dbReference>
<comment type="caution">
    <text evidence="5">The sequence shown here is derived from an EMBL/GenBank/DDBJ whole genome shotgun (WGS) entry which is preliminary data.</text>
</comment>
<keyword evidence="2" id="KW-0408">Iron</keyword>
<evidence type="ECO:0000256" key="2">
    <source>
        <dbReference type="ARBA" id="ARBA00023004"/>
    </source>
</evidence>
<protein>
    <recommendedName>
        <fullName evidence="4">Radical SAM core domain-containing protein</fullName>
    </recommendedName>
</protein>
<evidence type="ECO:0000313" key="5">
    <source>
        <dbReference type="EMBL" id="GHP00604.1"/>
    </source>
</evidence>
<accession>A0A8J3IY37</accession>
<keyword evidence="6" id="KW-1185">Reference proteome</keyword>
<dbReference type="RefSeq" id="WP_236065342.1">
    <property type="nucleotide sequence ID" value="NZ_BNJK01000003.1"/>
</dbReference>